<dbReference type="AlphaFoldDB" id="A0A9P3CC16"/>
<dbReference type="Proteomes" id="UP000825890">
    <property type="component" value="Unassembled WGS sequence"/>
</dbReference>
<dbReference type="Gene3D" id="2.60.270.50">
    <property type="match status" value="1"/>
</dbReference>
<organism evidence="2 3">
    <name type="scientific">Cercospora kikuchii</name>
    <dbReference type="NCBI Taxonomy" id="84275"/>
    <lineage>
        <taxon>Eukaryota</taxon>
        <taxon>Fungi</taxon>
        <taxon>Dikarya</taxon>
        <taxon>Ascomycota</taxon>
        <taxon>Pezizomycotina</taxon>
        <taxon>Dothideomycetes</taxon>
        <taxon>Dothideomycetidae</taxon>
        <taxon>Mycosphaerellales</taxon>
        <taxon>Mycosphaerellaceae</taxon>
        <taxon>Cercospora</taxon>
    </lineage>
</organism>
<dbReference type="GO" id="GO:0019836">
    <property type="term" value="P:symbiont-mediated hemolysis of host erythrocyte"/>
    <property type="evidence" value="ECO:0007669"/>
    <property type="project" value="InterPro"/>
</dbReference>
<keyword evidence="3" id="KW-1185">Reference proteome</keyword>
<dbReference type="EMBL" id="BOLY01000001">
    <property type="protein sequence ID" value="GIZ37595.1"/>
    <property type="molecule type" value="Genomic_DNA"/>
</dbReference>
<dbReference type="InterPro" id="IPR009413">
    <property type="entry name" value="Aegerolysin-typ"/>
</dbReference>
<dbReference type="Pfam" id="PF06355">
    <property type="entry name" value="Aegerolysin"/>
    <property type="match status" value="1"/>
</dbReference>
<comment type="similarity">
    <text evidence="1">Belongs to the aegerolysin family.</text>
</comment>
<protein>
    <submittedName>
        <fullName evidence="2">Uncharacterized protein</fullName>
    </submittedName>
</protein>
<accession>A0A9P3CC16</accession>
<evidence type="ECO:0000313" key="2">
    <source>
        <dbReference type="EMBL" id="GIZ37595.1"/>
    </source>
</evidence>
<dbReference type="GeneID" id="68286613"/>
<gene>
    <name evidence="2" type="ORF">CKM354_000103800</name>
</gene>
<evidence type="ECO:0000313" key="3">
    <source>
        <dbReference type="Proteomes" id="UP000825890"/>
    </source>
</evidence>
<name>A0A9P3CC16_9PEZI</name>
<proteinExistence type="inferred from homology"/>
<dbReference type="OrthoDB" id="10461680at2759"/>
<evidence type="ECO:0000256" key="1">
    <source>
        <dbReference type="ARBA" id="ARBA00010795"/>
    </source>
</evidence>
<comment type="caution">
    <text evidence="2">The sequence shown here is derived from an EMBL/GenBank/DDBJ whole genome shotgun (WGS) entry which is preliminary data.</text>
</comment>
<dbReference type="RefSeq" id="XP_044652082.1">
    <property type="nucleotide sequence ID" value="XM_044796147.1"/>
</dbReference>
<sequence length="140" mass="16139">MAGSSFVHFLFENESQSPEAFFQLQFPEDGRWSGYLFEADDVAYRKAIQSYDLARRIVGPQESIAYGHTVSENTFFEGVEGRVEVYSREQKIARIEYFTSWTEDNQLKVTEKAEDWEIEASGGKRRGEMGYVRIGIKKKG</sequence>
<reference evidence="2 3" key="1">
    <citation type="submission" date="2021-01" db="EMBL/GenBank/DDBJ databases">
        <title>Cercospora kikuchii MAFF 305040 whole genome shotgun sequence.</title>
        <authorList>
            <person name="Kashiwa T."/>
            <person name="Suzuki T."/>
        </authorList>
    </citation>
    <scope>NUCLEOTIDE SEQUENCE [LARGE SCALE GENOMIC DNA]</scope>
    <source>
        <strain evidence="2 3">MAFF 305040</strain>
    </source>
</reference>